<keyword evidence="3" id="KW-1185">Reference proteome</keyword>
<accession>A0ABW5TPH2</accession>
<protein>
    <submittedName>
        <fullName evidence="2">Uncharacterized protein</fullName>
    </submittedName>
</protein>
<gene>
    <name evidence="2" type="ORF">ACFSSE_04080</name>
</gene>
<evidence type="ECO:0000313" key="3">
    <source>
        <dbReference type="Proteomes" id="UP001597546"/>
    </source>
</evidence>
<proteinExistence type="predicted"/>
<organism evidence="2 3">
    <name type="scientific">Pedobacter alpinus</name>
    <dbReference type="NCBI Taxonomy" id="1590643"/>
    <lineage>
        <taxon>Bacteria</taxon>
        <taxon>Pseudomonadati</taxon>
        <taxon>Bacteroidota</taxon>
        <taxon>Sphingobacteriia</taxon>
        <taxon>Sphingobacteriales</taxon>
        <taxon>Sphingobacteriaceae</taxon>
        <taxon>Pedobacter</taxon>
    </lineage>
</organism>
<dbReference type="Proteomes" id="UP001597546">
    <property type="component" value="Unassembled WGS sequence"/>
</dbReference>
<dbReference type="EMBL" id="JBHULV010000008">
    <property type="protein sequence ID" value="MFD2730873.1"/>
    <property type="molecule type" value="Genomic_DNA"/>
</dbReference>
<name>A0ABW5TPH2_9SPHI</name>
<feature type="transmembrane region" description="Helical" evidence="1">
    <location>
        <begin position="7"/>
        <end position="27"/>
    </location>
</feature>
<keyword evidence="1" id="KW-0812">Transmembrane</keyword>
<reference evidence="3" key="1">
    <citation type="journal article" date="2019" name="Int. J. Syst. Evol. Microbiol.">
        <title>The Global Catalogue of Microorganisms (GCM) 10K type strain sequencing project: providing services to taxonomists for standard genome sequencing and annotation.</title>
        <authorList>
            <consortium name="The Broad Institute Genomics Platform"/>
            <consortium name="The Broad Institute Genome Sequencing Center for Infectious Disease"/>
            <person name="Wu L."/>
            <person name="Ma J."/>
        </authorList>
    </citation>
    <scope>NUCLEOTIDE SEQUENCE [LARGE SCALE GENOMIC DNA]</scope>
    <source>
        <strain evidence="3">KCTC 42456</strain>
    </source>
</reference>
<sequence>MKILTKPYIIFFCIVLVVSPLIGVLIMKEEFNATFIARAIFTATVSTVLYFILKRRMRRGN</sequence>
<evidence type="ECO:0000313" key="2">
    <source>
        <dbReference type="EMBL" id="MFD2730873.1"/>
    </source>
</evidence>
<keyword evidence="1" id="KW-0472">Membrane</keyword>
<evidence type="ECO:0000256" key="1">
    <source>
        <dbReference type="SAM" id="Phobius"/>
    </source>
</evidence>
<keyword evidence="1" id="KW-1133">Transmembrane helix</keyword>
<comment type="caution">
    <text evidence="2">The sequence shown here is derived from an EMBL/GenBank/DDBJ whole genome shotgun (WGS) entry which is preliminary data.</text>
</comment>
<dbReference type="RefSeq" id="WP_379041301.1">
    <property type="nucleotide sequence ID" value="NZ_JBHSKW010000009.1"/>
</dbReference>
<feature type="transmembrane region" description="Helical" evidence="1">
    <location>
        <begin position="33"/>
        <end position="53"/>
    </location>
</feature>